<gene>
    <name evidence="2" type="ORF">R55214_HHFBAMCI_00152</name>
</gene>
<sequence length="60" mass="6800">MYFVIKKSVDGQYYFLLKSDNGQVVAQSETYHLKSSAETTIQAIKENVDPDTLVIDSEKL</sequence>
<accession>A0ABM9MMG6</accession>
<dbReference type="EMBL" id="CAUZMB010000001">
    <property type="protein sequence ID" value="CAK1226691.1"/>
    <property type="molecule type" value="Genomic_DNA"/>
</dbReference>
<keyword evidence="3" id="KW-1185">Reference proteome</keyword>
<dbReference type="Proteomes" id="UP001314166">
    <property type="component" value="Unassembled WGS sequence"/>
</dbReference>
<evidence type="ECO:0000313" key="2">
    <source>
        <dbReference type="EMBL" id="CAK1226691.1"/>
    </source>
</evidence>
<feature type="domain" description="DUF1508" evidence="1">
    <location>
        <begin position="10"/>
        <end position="52"/>
    </location>
</feature>
<organism evidence="2 3">
    <name type="scientific">Fructobacillus evanidus</name>
    <dbReference type="NCBI Taxonomy" id="3064281"/>
    <lineage>
        <taxon>Bacteria</taxon>
        <taxon>Bacillati</taxon>
        <taxon>Bacillota</taxon>
        <taxon>Bacilli</taxon>
        <taxon>Lactobacillales</taxon>
        <taxon>Lactobacillaceae</taxon>
        <taxon>Fructobacillus</taxon>
    </lineage>
</organism>
<reference evidence="2 3" key="1">
    <citation type="submission" date="2023-10" db="EMBL/GenBank/DDBJ databases">
        <authorList>
            <person name="Botero Cardona J."/>
        </authorList>
    </citation>
    <scope>NUCLEOTIDE SEQUENCE [LARGE SCALE GENOMIC DNA]</scope>
    <source>
        <strain evidence="2 3">R-55214</strain>
    </source>
</reference>
<name>A0ABM9MMG6_9LACO</name>
<dbReference type="InterPro" id="IPR036913">
    <property type="entry name" value="YegP-like_sf"/>
</dbReference>
<protein>
    <submittedName>
        <fullName evidence="2">UPF0339 family (YegP)</fullName>
    </submittedName>
</protein>
<dbReference type="Pfam" id="PF07411">
    <property type="entry name" value="DUF1508"/>
    <property type="match status" value="1"/>
</dbReference>
<dbReference type="SUPFAM" id="SSF160113">
    <property type="entry name" value="YegP-like"/>
    <property type="match status" value="1"/>
</dbReference>
<comment type="caution">
    <text evidence="2">The sequence shown here is derived from an EMBL/GenBank/DDBJ whole genome shotgun (WGS) entry which is preliminary data.</text>
</comment>
<dbReference type="InterPro" id="IPR010879">
    <property type="entry name" value="DUF1508"/>
</dbReference>
<dbReference type="Gene3D" id="3.30.160.160">
    <property type="entry name" value="YegP-like"/>
    <property type="match status" value="1"/>
</dbReference>
<evidence type="ECO:0000259" key="1">
    <source>
        <dbReference type="Pfam" id="PF07411"/>
    </source>
</evidence>
<proteinExistence type="predicted"/>
<evidence type="ECO:0000313" key="3">
    <source>
        <dbReference type="Proteomes" id="UP001314166"/>
    </source>
</evidence>
<dbReference type="RefSeq" id="WP_338343201.1">
    <property type="nucleotide sequence ID" value="NZ_CAUZLH010000001.1"/>
</dbReference>